<evidence type="ECO:0008006" key="5">
    <source>
        <dbReference type="Google" id="ProtNLM"/>
    </source>
</evidence>
<comment type="caution">
    <text evidence="3">The sequence shown here is derived from an EMBL/GenBank/DDBJ whole genome shotgun (WGS) entry which is preliminary data.</text>
</comment>
<keyword evidence="1" id="KW-0175">Coiled coil</keyword>
<dbReference type="EMBL" id="JAABOP010000002">
    <property type="protein sequence ID" value="NER10954.1"/>
    <property type="molecule type" value="Genomic_DNA"/>
</dbReference>
<name>A0A6P0UCH7_9FLAO</name>
<feature type="signal peptide" evidence="2">
    <location>
        <begin position="1"/>
        <end position="21"/>
    </location>
</feature>
<dbReference type="Proteomes" id="UP000468443">
    <property type="component" value="Unassembled WGS sequence"/>
</dbReference>
<sequence length="146" mass="17068">MKNFSKLITVVLLLCGGLAFAQSGSGMDKIKSLKIAFITERLSLTSDEAAVFWPVYNEHEDALEALRLRERDEIRNKLQNFRSMSDQQIQNLMDDYLELQEERNRKNTAFLKRMANLISARKTFLLIKAEDDFKKRLLQQIRQRGQ</sequence>
<evidence type="ECO:0000256" key="2">
    <source>
        <dbReference type="SAM" id="SignalP"/>
    </source>
</evidence>
<evidence type="ECO:0000313" key="3">
    <source>
        <dbReference type="EMBL" id="NER10954.1"/>
    </source>
</evidence>
<keyword evidence="2" id="KW-0732">Signal</keyword>
<reference evidence="3 4" key="1">
    <citation type="submission" date="2020-01" db="EMBL/GenBank/DDBJ databases">
        <title>Muriicola jejuensis KCTC 22299.</title>
        <authorList>
            <person name="Wang G."/>
        </authorList>
    </citation>
    <scope>NUCLEOTIDE SEQUENCE [LARGE SCALE GENOMIC DNA]</scope>
    <source>
        <strain evidence="3 4">KCTC 22299</strain>
    </source>
</reference>
<organism evidence="3 4">
    <name type="scientific">Muriicola jejuensis</name>
    <dbReference type="NCBI Taxonomy" id="504488"/>
    <lineage>
        <taxon>Bacteria</taxon>
        <taxon>Pseudomonadati</taxon>
        <taxon>Bacteroidota</taxon>
        <taxon>Flavobacteriia</taxon>
        <taxon>Flavobacteriales</taxon>
        <taxon>Flavobacteriaceae</taxon>
        <taxon>Muriicola</taxon>
    </lineage>
</organism>
<evidence type="ECO:0000256" key="1">
    <source>
        <dbReference type="SAM" id="Coils"/>
    </source>
</evidence>
<dbReference type="AlphaFoldDB" id="A0A6P0UCH7"/>
<dbReference type="RefSeq" id="WP_163693354.1">
    <property type="nucleotide sequence ID" value="NZ_FXTW01000002.1"/>
</dbReference>
<proteinExistence type="predicted"/>
<gene>
    <name evidence="3" type="ORF">GWK09_10535</name>
</gene>
<protein>
    <recommendedName>
        <fullName evidence="5">Sensor of ECF-type sigma factor</fullName>
    </recommendedName>
</protein>
<feature type="chain" id="PRO_5026735843" description="Sensor of ECF-type sigma factor" evidence="2">
    <location>
        <begin position="22"/>
        <end position="146"/>
    </location>
</feature>
<feature type="coiled-coil region" evidence="1">
    <location>
        <begin position="82"/>
        <end position="109"/>
    </location>
</feature>
<accession>A0A6P0UCH7</accession>
<keyword evidence="4" id="KW-1185">Reference proteome</keyword>
<evidence type="ECO:0000313" key="4">
    <source>
        <dbReference type="Proteomes" id="UP000468443"/>
    </source>
</evidence>